<organism evidence="1 2">
    <name type="scientific">Trypanosoma cruzi</name>
    <dbReference type="NCBI Taxonomy" id="5693"/>
    <lineage>
        <taxon>Eukaryota</taxon>
        <taxon>Discoba</taxon>
        <taxon>Euglenozoa</taxon>
        <taxon>Kinetoplastea</taxon>
        <taxon>Metakinetoplastina</taxon>
        <taxon>Trypanosomatida</taxon>
        <taxon>Trypanosomatidae</taxon>
        <taxon>Trypanosoma</taxon>
        <taxon>Schizotrypanum</taxon>
    </lineage>
</organism>
<comment type="caution">
    <text evidence="1">The sequence shown here is derived from an EMBL/GenBank/DDBJ whole genome shotgun (WGS) entry which is preliminary data.</text>
</comment>
<protein>
    <submittedName>
        <fullName evidence="1">Uncharacterized protein</fullName>
    </submittedName>
</protein>
<sequence length="244" mass="26381">MVTTTVRVLHWVAGNTTHLGPAVTLSTEAVKGVTGLQHRLLNTATASNDTNHGAAVTGNRLLLPAWQLQACAARLVVVRNDDAVVARGTCNGAAVADLRLHVADDAALRDLAKRQHIANGEWCLHAAEDGLSSEHALRRHHQLLHAAVLVRMPEFHAGERGTTAGLMLNRLDHTTHKTMTLGVVKNAELRGAKTLVAVHLVDGPVALTAGEHSLSHCPFFYFFSDCLFGPFCRKQEDAAKERNR</sequence>
<dbReference type="Proteomes" id="UP000583944">
    <property type="component" value="Unassembled WGS sequence"/>
</dbReference>
<accession>A0A7J6Y0H0</accession>
<name>A0A7J6Y0H0_TRYCR</name>
<gene>
    <name evidence="1" type="ORF">ECC02_006688</name>
</gene>
<dbReference type="EMBL" id="JABDHM010000054">
    <property type="protein sequence ID" value="KAF5220254.1"/>
    <property type="molecule type" value="Genomic_DNA"/>
</dbReference>
<evidence type="ECO:0000313" key="1">
    <source>
        <dbReference type="EMBL" id="KAF5220254.1"/>
    </source>
</evidence>
<reference evidence="1 2" key="1">
    <citation type="journal article" date="2019" name="Genome Biol. Evol.">
        <title>Nanopore Sequencing Significantly Improves Genome Assembly of the Protozoan Parasite Trypanosoma cruzi.</title>
        <authorList>
            <person name="Diaz-Viraque F."/>
            <person name="Pita S."/>
            <person name="Greif G."/>
            <person name="de Souza R.C.M."/>
            <person name="Iraola G."/>
            <person name="Robello C."/>
        </authorList>
    </citation>
    <scope>NUCLEOTIDE SEQUENCE [LARGE SCALE GENOMIC DNA]</scope>
    <source>
        <strain evidence="1 2">Berenice</strain>
    </source>
</reference>
<dbReference type="VEuPathDB" id="TriTrypDB:ECC02_006688"/>
<proteinExistence type="predicted"/>
<evidence type="ECO:0000313" key="2">
    <source>
        <dbReference type="Proteomes" id="UP000583944"/>
    </source>
</evidence>
<dbReference type="AlphaFoldDB" id="A0A7J6Y0H0"/>